<dbReference type="EMBL" id="LR031907">
    <property type="protein sequence ID" value="VDD65822.1"/>
    <property type="molecule type" value="Genomic_DNA"/>
</dbReference>
<evidence type="ECO:0000313" key="2">
    <source>
        <dbReference type="EMBL" id="VDD65822.1"/>
    </source>
</evidence>
<sequence>MEVVKEGSIGEKKRNPWGYPALGRRTRKRKNIVRL</sequence>
<evidence type="ECO:0000256" key="1">
    <source>
        <dbReference type="SAM" id="MobiDB-lite"/>
    </source>
</evidence>
<name>A0A3P6HDC2_BRAOL</name>
<accession>A0A3P6HDC2</accession>
<feature type="region of interest" description="Disordered" evidence="1">
    <location>
        <begin position="1"/>
        <end position="22"/>
    </location>
</feature>
<gene>
    <name evidence="2" type="ORF">BOLSC47T61050H</name>
</gene>
<feature type="compositionally biased region" description="Basic and acidic residues" evidence="1">
    <location>
        <begin position="1"/>
        <end position="14"/>
    </location>
</feature>
<protein>
    <submittedName>
        <fullName evidence="2">Uncharacterized protein</fullName>
    </submittedName>
</protein>
<organism evidence="2">
    <name type="scientific">Brassica oleracea</name>
    <name type="common">Wild cabbage</name>
    <dbReference type="NCBI Taxonomy" id="3712"/>
    <lineage>
        <taxon>Eukaryota</taxon>
        <taxon>Viridiplantae</taxon>
        <taxon>Streptophyta</taxon>
        <taxon>Embryophyta</taxon>
        <taxon>Tracheophyta</taxon>
        <taxon>Spermatophyta</taxon>
        <taxon>Magnoliopsida</taxon>
        <taxon>eudicotyledons</taxon>
        <taxon>Gunneridae</taxon>
        <taxon>Pentapetalae</taxon>
        <taxon>rosids</taxon>
        <taxon>malvids</taxon>
        <taxon>Brassicales</taxon>
        <taxon>Brassicaceae</taxon>
        <taxon>Brassiceae</taxon>
        <taxon>Brassica</taxon>
    </lineage>
</organism>
<dbReference type="AlphaFoldDB" id="A0A3P6HDC2"/>
<reference evidence="2" key="1">
    <citation type="submission" date="2018-11" db="EMBL/GenBank/DDBJ databases">
        <authorList>
            <consortium name="Genoscope - CEA"/>
            <person name="William W."/>
        </authorList>
    </citation>
    <scope>NUCLEOTIDE SEQUENCE</scope>
</reference>
<proteinExistence type="predicted"/>